<dbReference type="PROSITE" id="PS50041">
    <property type="entry name" value="C_TYPE_LECTIN_2"/>
    <property type="match status" value="1"/>
</dbReference>
<dbReference type="Gene3D" id="3.10.100.10">
    <property type="entry name" value="Mannose-Binding Protein A, subunit A"/>
    <property type="match status" value="1"/>
</dbReference>
<reference evidence="3" key="1">
    <citation type="submission" date="2022-10" db="EMBL/GenBank/DDBJ databases">
        <title>Genome assembly of Pristionchus species.</title>
        <authorList>
            <person name="Yoshida K."/>
            <person name="Sommer R.J."/>
        </authorList>
    </citation>
    <scope>NUCLEOTIDE SEQUENCE [LARGE SCALE GENOMIC DNA]</scope>
    <source>
        <strain evidence="3">RS5460</strain>
    </source>
</reference>
<feature type="non-terminal residue" evidence="2">
    <location>
        <position position="83"/>
    </location>
</feature>
<evidence type="ECO:0000313" key="3">
    <source>
        <dbReference type="Proteomes" id="UP001328107"/>
    </source>
</evidence>
<dbReference type="InterPro" id="IPR016187">
    <property type="entry name" value="CTDL_fold"/>
</dbReference>
<keyword evidence="3" id="KW-1185">Reference proteome</keyword>
<protein>
    <recommendedName>
        <fullName evidence="1">C-type lectin domain-containing protein</fullName>
    </recommendedName>
</protein>
<evidence type="ECO:0000313" key="2">
    <source>
        <dbReference type="EMBL" id="GMR60597.1"/>
    </source>
</evidence>
<dbReference type="Pfam" id="PF00059">
    <property type="entry name" value="Lectin_C"/>
    <property type="match status" value="1"/>
</dbReference>
<organism evidence="2 3">
    <name type="scientific">Pristionchus mayeri</name>
    <dbReference type="NCBI Taxonomy" id="1317129"/>
    <lineage>
        <taxon>Eukaryota</taxon>
        <taxon>Metazoa</taxon>
        <taxon>Ecdysozoa</taxon>
        <taxon>Nematoda</taxon>
        <taxon>Chromadorea</taxon>
        <taxon>Rhabditida</taxon>
        <taxon>Rhabditina</taxon>
        <taxon>Diplogasteromorpha</taxon>
        <taxon>Diplogasteroidea</taxon>
        <taxon>Neodiplogasteridae</taxon>
        <taxon>Pristionchus</taxon>
    </lineage>
</organism>
<dbReference type="AlphaFoldDB" id="A0AAN5IC05"/>
<sequence>PKDKYWIGLDNGTAWNWDDKSVDPYSSWADDQPGMNEGKSKCALATQTTGFNVNWYTENCGQLHDFVCEMAPFSVGNVGILNG</sequence>
<feature type="domain" description="C-type lectin" evidence="1">
    <location>
        <begin position="1"/>
        <end position="69"/>
    </location>
</feature>
<dbReference type="InterPro" id="IPR001304">
    <property type="entry name" value="C-type_lectin-like"/>
</dbReference>
<dbReference type="PANTHER" id="PTHR31024:SF3">
    <property type="entry name" value="C-TYPE LECTIN-RELATED"/>
    <property type="match status" value="1"/>
</dbReference>
<accession>A0AAN5IC05</accession>
<comment type="caution">
    <text evidence="2">The sequence shown here is derived from an EMBL/GenBank/DDBJ whole genome shotgun (WGS) entry which is preliminary data.</text>
</comment>
<dbReference type="InterPro" id="IPR016186">
    <property type="entry name" value="C-type_lectin-like/link_sf"/>
</dbReference>
<evidence type="ECO:0000259" key="1">
    <source>
        <dbReference type="PROSITE" id="PS50041"/>
    </source>
</evidence>
<dbReference type="EMBL" id="BTRK01000006">
    <property type="protein sequence ID" value="GMR60597.1"/>
    <property type="molecule type" value="Genomic_DNA"/>
</dbReference>
<gene>
    <name evidence="2" type="ORF">PMAYCL1PPCAC_30792</name>
</gene>
<name>A0AAN5IC05_9BILA</name>
<dbReference type="PANTHER" id="PTHR31024">
    <property type="entry name" value="C-TYPE LECTIN"/>
    <property type="match status" value="1"/>
</dbReference>
<feature type="non-terminal residue" evidence="2">
    <location>
        <position position="1"/>
    </location>
</feature>
<dbReference type="Proteomes" id="UP001328107">
    <property type="component" value="Unassembled WGS sequence"/>
</dbReference>
<proteinExistence type="predicted"/>
<dbReference type="SUPFAM" id="SSF56436">
    <property type="entry name" value="C-type lectin-like"/>
    <property type="match status" value="1"/>
</dbReference>